<protein>
    <submittedName>
        <fullName evidence="3">Uncharacterized protein</fullName>
    </submittedName>
</protein>
<evidence type="ECO:0000313" key="4">
    <source>
        <dbReference type="Proteomes" id="UP000193560"/>
    </source>
</evidence>
<dbReference type="AlphaFoldDB" id="A0A1X2I875"/>
<sequence length="565" mass="64229">MDVTNSIKDILELLHGTFEYLKDRVEAYKNVGKAADELQDKIKRFEHTIELALEYETFPIFDHLVSFQKSMAASQTDIDAFLQKEQDHHSNNTTSMRSKMKTTVYKFKRATFAKDLETLFNEASTKIDQETKMLGNTILVTDRILKVGAHRFSNDMSKEAFQFWTKIYGDDLSTAAQPKLMWSHFITTYRTTFEDDRSSSSSPWTNETFDRMKAIACVNGEDLTIGGYILLTKICGFPLDPTKLPSMLDSPVSVSAETRNHVSTSINKLILFFSKEKTRNYLLAVHAWYGTARTPADRQVRANQWAIAFRHLNKKPKSKWNDDDRLVDTIDMARRTLFFFYQRVSVVFEMSQLSKDLFRRVDFPGRHRMQDFVNLIKPLDKANYVTVIGNDPEAWEKHRHKVPEVYQFADRYIASLLSKEAERTCNNASVSTNITNNHLTAPNKTKHPAAVTTSIITTPPTPPASVVSSSSLSSSSSSSSNNLSLISHPHYHHHPADKVIGNGSSSSSSRNSKHLKISTTMLDTSHINEWHLLPLDQVIMMLPTLLIILLILQISKELVLSSLLV</sequence>
<feature type="coiled-coil region" evidence="1">
    <location>
        <begin position="28"/>
        <end position="55"/>
    </location>
</feature>
<gene>
    <name evidence="3" type="ORF">BCR42DRAFT_454015</name>
</gene>
<keyword evidence="1" id="KW-0175">Coiled coil</keyword>
<organism evidence="3 4">
    <name type="scientific">Absidia repens</name>
    <dbReference type="NCBI Taxonomy" id="90262"/>
    <lineage>
        <taxon>Eukaryota</taxon>
        <taxon>Fungi</taxon>
        <taxon>Fungi incertae sedis</taxon>
        <taxon>Mucoromycota</taxon>
        <taxon>Mucoromycotina</taxon>
        <taxon>Mucoromycetes</taxon>
        <taxon>Mucorales</taxon>
        <taxon>Cunninghamellaceae</taxon>
        <taxon>Absidia</taxon>
    </lineage>
</organism>
<evidence type="ECO:0000256" key="2">
    <source>
        <dbReference type="SAM" id="MobiDB-lite"/>
    </source>
</evidence>
<comment type="caution">
    <text evidence="3">The sequence shown here is derived from an EMBL/GenBank/DDBJ whole genome shotgun (WGS) entry which is preliminary data.</text>
</comment>
<reference evidence="3 4" key="1">
    <citation type="submission" date="2016-07" db="EMBL/GenBank/DDBJ databases">
        <title>Pervasive Adenine N6-methylation of Active Genes in Fungi.</title>
        <authorList>
            <consortium name="DOE Joint Genome Institute"/>
            <person name="Mondo S.J."/>
            <person name="Dannebaum R.O."/>
            <person name="Kuo R.C."/>
            <person name="Labutti K."/>
            <person name="Haridas S."/>
            <person name="Kuo A."/>
            <person name="Salamov A."/>
            <person name="Ahrendt S.R."/>
            <person name="Lipzen A."/>
            <person name="Sullivan W."/>
            <person name="Andreopoulos W.B."/>
            <person name="Clum A."/>
            <person name="Lindquist E."/>
            <person name="Daum C."/>
            <person name="Ramamoorthy G.K."/>
            <person name="Gryganskyi A."/>
            <person name="Culley D."/>
            <person name="Magnuson J.K."/>
            <person name="James T.Y."/>
            <person name="O'Malley M.A."/>
            <person name="Stajich J.E."/>
            <person name="Spatafora J.W."/>
            <person name="Visel A."/>
            <person name="Grigoriev I.V."/>
        </authorList>
    </citation>
    <scope>NUCLEOTIDE SEQUENCE [LARGE SCALE GENOMIC DNA]</scope>
    <source>
        <strain evidence="3 4">NRRL 1336</strain>
    </source>
</reference>
<proteinExistence type="predicted"/>
<feature type="region of interest" description="Disordered" evidence="2">
    <location>
        <begin position="454"/>
        <end position="473"/>
    </location>
</feature>
<name>A0A1X2I875_9FUNG</name>
<dbReference type="EMBL" id="MCGE01000021">
    <property type="protein sequence ID" value="ORZ11487.1"/>
    <property type="molecule type" value="Genomic_DNA"/>
</dbReference>
<accession>A0A1X2I875</accession>
<keyword evidence="4" id="KW-1185">Reference proteome</keyword>
<evidence type="ECO:0000313" key="3">
    <source>
        <dbReference type="EMBL" id="ORZ11487.1"/>
    </source>
</evidence>
<evidence type="ECO:0000256" key="1">
    <source>
        <dbReference type="SAM" id="Coils"/>
    </source>
</evidence>
<dbReference type="Proteomes" id="UP000193560">
    <property type="component" value="Unassembled WGS sequence"/>
</dbReference>